<dbReference type="GO" id="GO:0016990">
    <property type="term" value="F:arginine deiminase activity"/>
    <property type="evidence" value="ECO:0007669"/>
    <property type="project" value="UniProtKB-EC"/>
</dbReference>
<reference evidence="4 5" key="1">
    <citation type="submission" date="2018-06" db="EMBL/GenBank/DDBJ databases">
        <authorList>
            <consortium name="Pathogen Informatics"/>
            <person name="Doyle S."/>
        </authorList>
    </citation>
    <scope>NUCLEOTIDE SEQUENCE [LARGE SCALE GENOMIC DNA]</scope>
    <source>
        <strain evidence="4 5">NCTC11468</strain>
    </source>
</reference>
<dbReference type="SUPFAM" id="SSF55909">
    <property type="entry name" value="Pentein"/>
    <property type="match status" value="1"/>
</dbReference>
<evidence type="ECO:0000313" key="4">
    <source>
        <dbReference type="EMBL" id="SQK72108.1"/>
    </source>
</evidence>
<dbReference type="EC" id="3.5.3.6" evidence="2"/>
<proteinExistence type="predicted"/>
<organism evidence="4 5">
    <name type="scientific">Tatumella ptyseos</name>
    <dbReference type="NCBI Taxonomy" id="82987"/>
    <lineage>
        <taxon>Bacteria</taxon>
        <taxon>Pseudomonadati</taxon>
        <taxon>Pseudomonadota</taxon>
        <taxon>Gammaproteobacteria</taxon>
        <taxon>Enterobacterales</taxon>
        <taxon>Erwiniaceae</taxon>
        <taxon>Tatumella</taxon>
    </lineage>
</organism>
<evidence type="ECO:0000256" key="1">
    <source>
        <dbReference type="ARBA" id="ARBA00005213"/>
    </source>
</evidence>
<dbReference type="PANTHER" id="PTHR47271">
    <property type="entry name" value="ARGININE DEIMINASE"/>
    <property type="match status" value="1"/>
</dbReference>
<dbReference type="Pfam" id="PF02274">
    <property type="entry name" value="ADI"/>
    <property type="match status" value="1"/>
</dbReference>
<evidence type="ECO:0000313" key="5">
    <source>
        <dbReference type="Proteomes" id="UP000248758"/>
    </source>
</evidence>
<protein>
    <recommendedName>
        <fullName evidence="2">arginine deiminase</fullName>
        <ecNumber evidence="2">3.5.3.6</ecNumber>
    </recommendedName>
</protein>
<comment type="catalytic activity">
    <reaction evidence="3">
        <text>L-arginine + H2O = L-citrulline + NH4(+)</text>
        <dbReference type="Rhea" id="RHEA:19597"/>
        <dbReference type="ChEBI" id="CHEBI:15377"/>
        <dbReference type="ChEBI" id="CHEBI:28938"/>
        <dbReference type="ChEBI" id="CHEBI:32682"/>
        <dbReference type="ChEBI" id="CHEBI:57743"/>
        <dbReference type="EC" id="3.5.3.6"/>
    </reaction>
</comment>
<accession>A0A2X5NF31</accession>
<dbReference type="GO" id="GO:0019546">
    <property type="term" value="P:L-arginine deiminase pathway"/>
    <property type="evidence" value="ECO:0007669"/>
    <property type="project" value="TreeGrafter"/>
</dbReference>
<keyword evidence="4" id="KW-0378">Hydrolase</keyword>
<gene>
    <name evidence="4" type="primary">arcA_2</name>
    <name evidence="4" type="ORF">NCTC11468_00356</name>
</gene>
<evidence type="ECO:0000256" key="2">
    <source>
        <dbReference type="ARBA" id="ARBA00012171"/>
    </source>
</evidence>
<dbReference type="Proteomes" id="UP000248758">
    <property type="component" value="Chromosome 1"/>
</dbReference>
<dbReference type="AlphaFoldDB" id="A0A2X5NF31"/>
<evidence type="ECO:0000256" key="3">
    <source>
        <dbReference type="ARBA" id="ARBA00049429"/>
    </source>
</evidence>
<dbReference type="PANTHER" id="PTHR47271:SF2">
    <property type="entry name" value="ARGININE DEIMINASE"/>
    <property type="match status" value="1"/>
</dbReference>
<comment type="pathway">
    <text evidence="1">Amino-acid degradation; L-arginine degradation via ADI pathway; carbamoyl phosphate from L-arginine: step 1/2.</text>
</comment>
<sequence>MERHYVGSEIGTLRSVLLHRPNLSLQRLTPENCQDLLFDDVLDVERAGKEHDRFAAVLRHRGWKYYY</sequence>
<dbReference type="Gene3D" id="3.75.10.10">
    <property type="entry name" value="L-arginine/glycine Amidinotransferase, Chain A"/>
    <property type="match status" value="1"/>
</dbReference>
<name>A0A2X5NF31_9GAMM</name>
<dbReference type="KEGG" id="tpty:NCTC11468_00356"/>
<dbReference type="EMBL" id="LS483499">
    <property type="protein sequence ID" value="SQK72108.1"/>
    <property type="molecule type" value="Genomic_DNA"/>
</dbReference>